<evidence type="ECO:0000313" key="1">
    <source>
        <dbReference type="EMBL" id="OGG66057.1"/>
    </source>
</evidence>
<dbReference type="EMBL" id="MFLK01000021">
    <property type="protein sequence ID" value="OGG66057.1"/>
    <property type="molecule type" value="Genomic_DNA"/>
</dbReference>
<reference evidence="1 2" key="1">
    <citation type="journal article" date="2016" name="Nat. Commun.">
        <title>Thousands of microbial genomes shed light on interconnected biogeochemical processes in an aquifer system.</title>
        <authorList>
            <person name="Anantharaman K."/>
            <person name="Brown C.T."/>
            <person name="Hug L.A."/>
            <person name="Sharon I."/>
            <person name="Castelle C.J."/>
            <person name="Probst A.J."/>
            <person name="Thomas B.C."/>
            <person name="Singh A."/>
            <person name="Wilkins M.J."/>
            <person name="Karaoz U."/>
            <person name="Brodie E.L."/>
            <person name="Williams K.H."/>
            <person name="Hubbard S.S."/>
            <person name="Banfield J.F."/>
        </authorList>
    </citation>
    <scope>NUCLEOTIDE SEQUENCE [LARGE SCALE GENOMIC DNA]</scope>
</reference>
<dbReference type="STRING" id="1798497.A3D71_03290"/>
<sequence>MAWRTIPIAFRSGHLPAARVIVVALLAVSIFFFALPAHAQSSLPGTGGTILLTYSPVSPSPGDTVRLSVRGTSDGVSDSDIVWQVNGKTVAQGKGVDSTPVKVGALGTETQISVTATASDGTTTSAQAVIIPTELDLLVDSDSYVPPFYRGRPRASVGTNLHVQALPVFRRAGKQVSASSLIYTWRRNDVILGSISGMGRSEATIPVEHLYGIDTISVEARSADGALSHTSSVSFSAYEPVLALYEDHPLNGVLYHRALGASAFVPGTEMTFAAVPFFAPVTTLHDPALDFAWHVNTAAVVTNSATPDKITINAENSSGIALIQLEVTHATNYSLEAKGGWNVTFSSGGGVADQFRSGNQ</sequence>
<comment type="caution">
    <text evidence="1">The sequence shown here is derived from an EMBL/GenBank/DDBJ whole genome shotgun (WGS) entry which is preliminary data.</text>
</comment>
<name>A0A1F6DXI9_9BACT</name>
<evidence type="ECO:0000313" key="2">
    <source>
        <dbReference type="Proteomes" id="UP000177652"/>
    </source>
</evidence>
<dbReference type="Proteomes" id="UP000177652">
    <property type="component" value="Unassembled WGS sequence"/>
</dbReference>
<organism evidence="1 2">
    <name type="scientific">Candidatus Kaiserbacteria bacterium RIFCSPHIGHO2_02_FULL_55_20</name>
    <dbReference type="NCBI Taxonomy" id="1798497"/>
    <lineage>
        <taxon>Bacteria</taxon>
        <taxon>Candidatus Kaiseribacteriota</taxon>
    </lineage>
</organism>
<dbReference type="AlphaFoldDB" id="A0A1F6DXI9"/>
<proteinExistence type="predicted"/>
<accession>A0A1F6DXI9</accession>
<gene>
    <name evidence="1" type="ORF">A3D71_03290</name>
</gene>
<protein>
    <submittedName>
        <fullName evidence="1">Uncharacterized protein</fullName>
    </submittedName>
</protein>